<feature type="domain" description="Histidine kinase/HSP90-like ATPase" evidence="2">
    <location>
        <begin position="16"/>
        <end position="131"/>
    </location>
</feature>
<name>A0ABT1LZ29_9MYCO</name>
<keyword evidence="4" id="KW-1185">Reference proteome</keyword>
<comment type="caution">
    <text evidence="3">The sequence shown here is derived from an EMBL/GenBank/DDBJ whole genome shotgun (WGS) entry which is preliminary data.</text>
</comment>
<gene>
    <name evidence="3" type="ORF">NM203_08225</name>
</gene>
<keyword evidence="3" id="KW-0547">Nucleotide-binding</keyword>
<evidence type="ECO:0000313" key="3">
    <source>
        <dbReference type="EMBL" id="MCP9272170.1"/>
    </source>
</evidence>
<protein>
    <submittedName>
        <fullName evidence="3">ATP-binding protein</fullName>
    </submittedName>
</protein>
<keyword evidence="1" id="KW-0808">Transferase</keyword>
<dbReference type="Proteomes" id="UP001651690">
    <property type="component" value="Unassembled WGS sequence"/>
</dbReference>
<dbReference type="PANTHER" id="PTHR35526:SF3">
    <property type="entry name" value="ANTI-SIGMA-F FACTOR RSBW"/>
    <property type="match status" value="1"/>
</dbReference>
<dbReference type="CDD" id="cd16936">
    <property type="entry name" value="HATPase_RsbW-like"/>
    <property type="match status" value="1"/>
</dbReference>
<dbReference type="Pfam" id="PF13581">
    <property type="entry name" value="HATPase_c_2"/>
    <property type="match status" value="1"/>
</dbReference>
<dbReference type="Gene3D" id="3.30.565.10">
    <property type="entry name" value="Histidine kinase-like ATPase, C-terminal domain"/>
    <property type="match status" value="1"/>
</dbReference>
<reference evidence="3 4" key="1">
    <citation type="submission" date="2022-06" db="EMBL/GenBank/DDBJ databases">
        <title>Mycolicibacterium sp. CAU 1645 isolated from seawater.</title>
        <authorList>
            <person name="Kim W."/>
        </authorList>
    </citation>
    <scope>NUCLEOTIDE SEQUENCE [LARGE SCALE GENOMIC DNA]</scope>
    <source>
        <strain evidence="3 4">CAU 1645</strain>
    </source>
</reference>
<keyword evidence="1" id="KW-0723">Serine/threonine-protein kinase</keyword>
<dbReference type="RefSeq" id="WP_255059348.1">
    <property type="nucleotide sequence ID" value="NZ_JANDBD010000003.1"/>
</dbReference>
<dbReference type="SUPFAM" id="SSF55874">
    <property type="entry name" value="ATPase domain of HSP90 chaperone/DNA topoisomerase II/histidine kinase"/>
    <property type="match status" value="1"/>
</dbReference>
<dbReference type="InterPro" id="IPR036890">
    <property type="entry name" value="HATPase_C_sf"/>
</dbReference>
<evidence type="ECO:0000259" key="2">
    <source>
        <dbReference type="Pfam" id="PF13581"/>
    </source>
</evidence>
<dbReference type="InterPro" id="IPR003594">
    <property type="entry name" value="HATPase_dom"/>
</dbReference>
<sequence length="137" mass="15206">MPSPESAHVLETNTGPDTLAAIQATLDEVWSAHDVPELVRMHVDLAAGEIGANIVEHSADGRSVRMRMEVRVSPEAVRTTFTDDGRATPIDLSELAMPDDMSDRGRGLAIAYRVLDELSYRRDREGNHWTLVRVLEE</sequence>
<evidence type="ECO:0000313" key="4">
    <source>
        <dbReference type="Proteomes" id="UP001651690"/>
    </source>
</evidence>
<organism evidence="3 4">
    <name type="scientific">Mycolicibacterium arenosum</name>
    <dbReference type="NCBI Taxonomy" id="2952157"/>
    <lineage>
        <taxon>Bacteria</taxon>
        <taxon>Bacillati</taxon>
        <taxon>Actinomycetota</taxon>
        <taxon>Actinomycetes</taxon>
        <taxon>Mycobacteriales</taxon>
        <taxon>Mycobacteriaceae</taxon>
        <taxon>Mycolicibacterium</taxon>
    </lineage>
</organism>
<dbReference type="GO" id="GO:0005524">
    <property type="term" value="F:ATP binding"/>
    <property type="evidence" value="ECO:0007669"/>
    <property type="project" value="UniProtKB-KW"/>
</dbReference>
<evidence type="ECO:0000256" key="1">
    <source>
        <dbReference type="ARBA" id="ARBA00022527"/>
    </source>
</evidence>
<proteinExistence type="predicted"/>
<keyword evidence="3" id="KW-0067">ATP-binding</keyword>
<keyword evidence="1" id="KW-0418">Kinase</keyword>
<dbReference type="InterPro" id="IPR050267">
    <property type="entry name" value="Anti-sigma-factor_SerPK"/>
</dbReference>
<accession>A0ABT1LZ29</accession>
<dbReference type="EMBL" id="JANDBD010000003">
    <property type="protein sequence ID" value="MCP9272170.1"/>
    <property type="molecule type" value="Genomic_DNA"/>
</dbReference>
<dbReference type="PANTHER" id="PTHR35526">
    <property type="entry name" value="ANTI-SIGMA-F FACTOR RSBW-RELATED"/>
    <property type="match status" value="1"/>
</dbReference>